<dbReference type="PANTHER" id="PTHR42718:SF39">
    <property type="entry name" value="ACTINORHODIN TRANSPORTER-RELATED"/>
    <property type="match status" value="1"/>
</dbReference>
<feature type="transmembrane region" description="Helical" evidence="5">
    <location>
        <begin position="353"/>
        <end position="373"/>
    </location>
</feature>
<keyword evidence="4 5" id="KW-0472">Membrane</keyword>
<dbReference type="RefSeq" id="WP_155334563.1">
    <property type="nucleotide sequence ID" value="NZ_BAAABN010000006.1"/>
</dbReference>
<keyword evidence="2 5" id="KW-0812">Transmembrane</keyword>
<dbReference type="InterPro" id="IPR020846">
    <property type="entry name" value="MFS_dom"/>
</dbReference>
<reference evidence="7 8" key="1">
    <citation type="submission" date="2019-10" db="EMBL/GenBank/DDBJ databases">
        <title>Whole genome shotgun sequence of Acrocarpospora corrugata NBRC 13972.</title>
        <authorList>
            <person name="Ichikawa N."/>
            <person name="Kimura A."/>
            <person name="Kitahashi Y."/>
            <person name="Komaki H."/>
            <person name="Oguchi A."/>
        </authorList>
    </citation>
    <scope>NUCLEOTIDE SEQUENCE [LARGE SCALE GENOMIC DNA]</scope>
    <source>
        <strain evidence="7 8">NBRC 13972</strain>
    </source>
</reference>
<dbReference type="InterPro" id="IPR036259">
    <property type="entry name" value="MFS_trans_sf"/>
</dbReference>
<keyword evidence="3 5" id="KW-1133">Transmembrane helix</keyword>
<keyword evidence="8" id="KW-1185">Reference proteome</keyword>
<dbReference type="GO" id="GO:0005886">
    <property type="term" value="C:plasma membrane"/>
    <property type="evidence" value="ECO:0007669"/>
    <property type="project" value="UniProtKB-SubCell"/>
</dbReference>
<feature type="transmembrane region" description="Helical" evidence="5">
    <location>
        <begin position="319"/>
        <end position="341"/>
    </location>
</feature>
<evidence type="ECO:0000259" key="6">
    <source>
        <dbReference type="PROSITE" id="PS50850"/>
    </source>
</evidence>
<dbReference type="Gene3D" id="1.20.1720.10">
    <property type="entry name" value="Multidrug resistance protein D"/>
    <property type="match status" value="1"/>
</dbReference>
<feature type="transmembrane region" description="Helical" evidence="5">
    <location>
        <begin position="147"/>
        <end position="173"/>
    </location>
</feature>
<dbReference type="Pfam" id="PF07690">
    <property type="entry name" value="MFS_1"/>
    <property type="match status" value="1"/>
</dbReference>
<feature type="transmembrane region" description="Helical" evidence="5">
    <location>
        <begin position="88"/>
        <end position="108"/>
    </location>
</feature>
<dbReference type="Gene3D" id="1.20.1250.20">
    <property type="entry name" value="MFS general substrate transporter like domains"/>
    <property type="match status" value="1"/>
</dbReference>
<dbReference type="PROSITE" id="PS00217">
    <property type="entry name" value="SUGAR_TRANSPORT_2"/>
    <property type="match status" value="1"/>
</dbReference>
<accession>A0A5M3VTR8</accession>
<feature type="domain" description="Major facilitator superfamily (MFS) profile" evidence="6">
    <location>
        <begin position="23"/>
        <end position="482"/>
    </location>
</feature>
<dbReference type="PANTHER" id="PTHR42718">
    <property type="entry name" value="MAJOR FACILITATOR SUPERFAMILY MULTIDRUG TRANSPORTER MFSC"/>
    <property type="match status" value="1"/>
</dbReference>
<dbReference type="GO" id="GO:0022857">
    <property type="term" value="F:transmembrane transporter activity"/>
    <property type="evidence" value="ECO:0007669"/>
    <property type="project" value="InterPro"/>
</dbReference>
<evidence type="ECO:0000256" key="1">
    <source>
        <dbReference type="ARBA" id="ARBA00004651"/>
    </source>
</evidence>
<feature type="transmembrane region" description="Helical" evidence="5">
    <location>
        <begin position="459"/>
        <end position="479"/>
    </location>
</feature>
<dbReference type="SUPFAM" id="SSF103473">
    <property type="entry name" value="MFS general substrate transporter"/>
    <property type="match status" value="1"/>
</dbReference>
<sequence>MANIRSPQQDEYEPGQNPHRWQALAVCLVAGFMTLLDISIVNVALPSIQAGLGASDSALQWVLSGYALTFGLTLVPSGRLGDARSRRAVFMTGVVLFTLTSAAAGAAQHEWWLVVARLLQGVAGGLMTPQVSGFIQELFLGAERGRAFGLFGAVVGLSTAIGPLLGGLLIQAFGAANGWRWVFYVNLPIGLAALPLARRLLPGHPRRVTPGAEARRPGFDPLGTLLLGAAVLLVLLPFLQERMWPGWQKWLLEPLGVLLIVVFVWWERRAARRMEPLVHMDLFRLRGYLLGALLSFVYFAGFTALFFTYTLYLQNGLRYSALLAGVASTPFALGSALSAAVGGRLVLRFGRAMVAFGLVLVAVGLLATMLAVHQVPGPHAGWAAAGPLLLAGLGSGLVITPNQTLTLSEVPVIRAGSAGGVLQTGQRIGSAAGIATVGAVYFAHLAATGGDWAGSFRLGVLMCSGFVLAALVVALYDLYGPGSQRYADNH</sequence>
<evidence type="ECO:0000256" key="4">
    <source>
        <dbReference type="ARBA" id="ARBA00023136"/>
    </source>
</evidence>
<evidence type="ECO:0000256" key="2">
    <source>
        <dbReference type="ARBA" id="ARBA00022692"/>
    </source>
</evidence>
<organism evidence="7 8">
    <name type="scientific">Acrocarpospora corrugata</name>
    <dbReference type="NCBI Taxonomy" id="35763"/>
    <lineage>
        <taxon>Bacteria</taxon>
        <taxon>Bacillati</taxon>
        <taxon>Actinomycetota</taxon>
        <taxon>Actinomycetes</taxon>
        <taxon>Streptosporangiales</taxon>
        <taxon>Streptosporangiaceae</taxon>
        <taxon>Acrocarpospora</taxon>
    </lineage>
</organism>
<feature type="transmembrane region" description="Helical" evidence="5">
    <location>
        <begin position="21"/>
        <end position="45"/>
    </location>
</feature>
<feature type="transmembrane region" description="Helical" evidence="5">
    <location>
        <begin position="114"/>
        <end position="135"/>
    </location>
</feature>
<dbReference type="InterPro" id="IPR011701">
    <property type="entry name" value="MFS"/>
</dbReference>
<dbReference type="PROSITE" id="PS50850">
    <property type="entry name" value="MFS"/>
    <property type="match status" value="1"/>
</dbReference>
<feature type="transmembrane region" description="Helical" evidence="5">
    <location>
        <begin position="379"/>
        <end position="399"/>
    </location>
</feature>
<gene>
    <name evidence="7" type="ORF">Acor_01720</name>
</gene>
<dbReference type="OrthoDB" id="783189at2"/>
<feature type="transmembrane region" description="Helical" evidence="5">
    <location>
        <begin position="179"/>
        <end position="197"/>
    </location>
</feature>
<feature type="transmembrane region" description="Helical" evidence="5">
    <location>
        <begin position="250"/>
        <end position="266"/>
    </location>
</feature>
<evidence type="ECO:0000313" key="8">
    <source>
        <dbReference type="Proteomes" id="UP000334990"/>
    </source>
</evidence>
<proteinExistence type="predicted"/>
<feature type="transmembrane region" description="Helical" evidence="5">
    <location>
        <begin position="428"/>
        <end position="447"/>
    </location>
</feature>
<evidence type="ECO:0000256" key="5">
    <source>
        <dbReference type="SAM" id="Phobius"/>
    </source>
</evidence>
<evidence type="ECO:0000313" key="7">
    <source>
        <dbReference type="EMBL" id="GER98110.1"/>
    </source>
</evidence>
<dbReference type="EMBL" id="BLAD01000035">
    <property type="protein sequence ID" value="GER98110.1"/>
    <property type="molecule type" value="Genomic_DNA"/>
</dbReference>
<dbReference type="CDD" id="cd17321">
    <property type="entry name" value="MFS_MMR_MDR_like"/>
    <property type="match status" value="1"/>
</dbReference>
<dbReference type="InterPro" id="IPR005829">
    <property type="entry name" value="Sugar_transporter_CS"/>
</dbReference>
<feature type="transmembrane region" description="Helical" evidence="5">
    <location>
        <begin position="218"/>
        <end position="238"/>
    </location>
</feature>
<feature type="transmembrane region" description="Helical" evidence="5">
    <location>
        <begin position="287"/>
        <end position="313"/>
    </location>
</feature>
<comment type="subcellular location">
    <subcellularLocation>
        <location evidence="1">Cell membrane</location>
        <topology evidence="1">Multi-pass membrane protein</topology>
    </subcellularLocation>
</comment>
<protein>
    <submittedName>
        <fullName evidence="7">MFS transporter</fullName>
    </submittedName>
</protein>
<feature type="transmembrane region" description="Helical" evidence="5">
    <location>
        <begin position="57"/>
        <end position="76"/>
    </location>
</feature>
<dbReference type="Proteomes" id="UP000334990">
    <property type="component" value="Unassembled WGS sequence"/>
</dbReference>
<name>A0A5M3VTR8_9ACTN</name>
<evidence type="ECO:0000256" key="3">
    <source>
        <dbReference type="ARBA" id="ARBA00022989"/>
    </source>
</evidence>
<comment type="caution">
    <text evidence="7">The sequence shown here is derived from an EMBL/GenBank/DDBJ whole genome shotgun (WGS) entry which is preliminary data.</text>
</comment>
<dbReference type="AlphaFoldDB" id="A0A5M3VTR8"/>
<dbReference type="PRINTS" id="PR01036">
    <property type="entry name" value="TCRTETB"/>
</dbReference>